<dbReference type="Gene3D" id="1.10.8.60">
    <property type="match status" value="1"/>
</dbReference>
<dbReference type="InterPro" id="IPR021886">
    <property type="entry name" value="MgsA_C"/>
</dbReference>
<name>A0A8J6NM53_9BACT</name>
<evidence type="ECO:0000256" key="1">
    <source>
        <dbReference type="ARBA" id="ARBA00002393"/>
    </source>
</evidence>
<sequence>MRPRSLDEFIGQEQAVGRGTLIRHAIEQDRIFSMILWGPPGCGKTTLARIFAAETSSHFVQFSAVLSGIKEIRSVIEAARDQQRLYRKRTVLFVDEIHRFNKAQQDAFLHHVESGLLTLIGATTENPSFEVIPALMSRCRVITLSALTPKDLETIIASALKDKERGLGNFKLDIDRQALDHLTRIADGDARSALNGLEITASLAVSDNVPEPTGKTLGITLEILEKALEKKALVYDKAGEEHYNLISAFHKSLRGSDPDAALYWLGRMLSGGEDPFYIARRMVRFASEDVGNADPYALGIALNAMEAFRFLGHPEGELALAQAAVYLAVAPKSNSVYTAYGEVNACIKRTGTLPVPFHIRNAPTELMQALGYGKDYKYAHDYKEAYVFQEYLPETLKGRRFFLPADRGYEKIIRQRLEKWRSLKDRQKKGKNS</sequence>
<comment type="function">
    <text evidence="1">DNA-dependent ATPase that plays important roles in cellular responses to stalled DNA replication processes.</text>
</comment>
<keyword evidence="6" id="KW-0067">ATP-binding</keyword>
<evidence type="ECO:0000256" key="6">
    <source>
        <dbReference type="ARBA" id="ARBA00022840"/>
    </source>
</evidence>
<dbReference type="GO" id="GO:0005524">
    <property type="term" value="F:ATP binding"/>
    <property type="evidence" value="ECO:0007669"/>
    <property type="project" value="UniProtKB-KW"/>
</dbReference>
<dbReference type="CDD" id="cd18139">
    <property type="entry name" value="HLD_clamp_RarA"/>
    <property type="match status" value="1"/>
</dbReference>
<dbReference type="FunFam" id="1.10.8.60:FF:000029">
    <property type="entry name" value="Replication-associated recombination protein A"/>
    <property type="match status" value="1"/>
</dbReference>
<dbReference type="InterPro" id="IPR032423">
    <property type="entry name" value="AAA_assoc_2"/>
</dbReference>
<reference evidence="8 9" key="1">
    <citation type="submission" date="2020-08" db="EMBL/GenBank/DDBJ databases">
        <title>Bridging the membrane lipid divide: bacteria of the FCB group superphylum have the potential to synthesize archaeal ether lipids.</title>
        <authorList>
            <person name="Villanueva L."/>
            <person name="Von Meijenfeldt F.A.B."/>
            <person name="Westbye A.B."/>
            <person name="Yadav S."/>
            <person name="Hopmans E.C."/>
            <person name="Dutilh B.E."/>
            <person name="Sinninghe Damste J.S."/>
        </authorList>
    </citation>
    <scope>NUCLEOTIDE SEQUENCE [LARGE SCALE GENOMIC DNA]</scope>
    <source>
        <strain evidence="8">NIOZ-UU30</strain>
    </source>
</reference>
<organism evidence="8 9">
    <name type="scientific">Candidatus Desulfatibia profunda</name>
    <dbReference type="NCBI Taxonomy" id="2841695"/>
    <lineage>
        <taxon>Bacteria</taxon>
        <taxon>Pseudomonadati</taxon>
        <taxon>Thermodesulfobacteriota</taxon>
        <taxon>Desulfobacteria</taxon>
        <taxon>Desulfobacterales</taxon>
        <taxon>Desulfobacterales incertae sedis</taxon>
        <taxon>Candidatus Desulfatibia</taxon>
    </lineage>
</organism>
<dbReference type="GO" id="GO:0016887">
    <property type="term" value="F:ATP hydrolysis activity"/>
    <property type="evidence" value="ECO:0007669"/>
    <property type="project" value="InterPro"/>
</dbReference>
<dbReference type="Proteomes" id="UP000603434">
    <property type="component" value="Unassembled WGS sequence"/>
</dbReference>
<dbReference type="CDD" id="cd00009">
    <property type="entry name" value="AAA"/>
    <property type="match status" value="1"/>
</dbReference>
<evidence type="ECO:0000256" key="2">
    <source>
        <dbReference type="ARBA" id="ARBA00008959"/>
    </source>
</evidence>
<evidence type="ECO:0000313" key="8">
    <source>
        <dbReference type="EMBL" id="MBC8361260.1"/>
    </source>
</evidence>
<accession>A0A8J6NM53</accession>
<dbReference type="Gene3D" id="3.40.50.300">
    <property type="entry name" value="P-loop containing nucleotide triphosphate hydrolases"/>
    <property type="match status" value="1"/>
</dbReference>
<keyword evidence="5" id="KW-0547">Nucleotide-binding</keyword>
<dbReference type="InterPro" id="IPR027417">
    <property type="entry name" value="P-loop_NTPase"/>
</dbReference>
<dbReference type="GO" id="GO:0008047">
    <property type="term" value="F:enzyme activator activity"/>
    <property type="evidence" value="ECO:0007669"/>
    <property type="project" value="TreeGrafter"/>
</dbReference>
<dbReference type="PANTHER" id="PTHR13779:SF7">
    <property type="entry name" value="ATPASE WRNIP1"/>
    <property type="match status" value="1"/>
</dbReference>
<dbReference type="Pfam" id="PF00004">
    <property type="entry name" value="AAA"/>
    <property type="match status" value="1"/>
</dbReference>
<feature type="domain" description="AAA+ ATPase" evidence="7">
    <location>
        <begin position="30"/>
        <end position="147"/>
    </location>
</feature>
<evidence type="ECO:0000256" key="3">
    <source>
        <dbReference type="ARBA" id="ARBA00020776"/>
    </source>
</evidence>
<proteinExistence type="inferred from homology"/>
<gene>
    <name evidence="8" type="ORF">H8E23_07675</name>
</gene>
<comment type="similarity">
    <text evidence="2">Belongs to the AAA ATPase family. RarA/MGS1/WRNIP1 subfamily.</text>
</comment>
<evidence type="ECO:0000313" key="9">
    <source>
        <dbReference type="Proteomes" id="UP000603434"/>
    </source>
</evidence>
<dbReference type="InterPro" id="IPR008921">
    <property type="entry name" value="DNA_pol3_clamp-load_cplx_C"/>
</dbReference>
<dbReference type="PANTHER" id="PTHR13779">
    <property type="entry name" value="WERNER HELICASE-INTERACTING PROTEIN 1 FAMILY MEMBER"/>
    <property type="match status" value="1"/>
</dbReference>
<dbReference type="GO" id="GO:0003677">
    <property type="term" value="F:DNA binding"/>
    <property type="evidence" value="ECO:0007669"/>
    <property type="project" value="InterPro"/>
</dbReference>
<evidence type="ECO:0000256" key="4">
    <source>
        <dbReference type="ARBA" id="ARBA00022705"/>
    </source>
</evidence>
<dbReference type="FunFam" id="1.10.3710.10:FF:000004">
    <property type="entry name" value="Putative ATPase, AAA family"/>
    <property type="match status" value="1"/>
</dbReference>
<dbReference type="FunFam" id="1.20.272.10:FF:000001">
    <property type="entry name" value="Putative AAA family ATPase"/>
    <property type="match status" value="1"/>
</dbReference>
<dbReference type="GO" id="GO:0017116">
    <property type="term" value="F:single-stranded DNA helicase activity"/>
    <property type="evidence" value="ECO:0007669"/>
    <property type="project" value="TreeGrafter"/>
</dbReference>
<dbReference type="GO" id="GO:0000731">
    <property type="term" value="P:DNA synthesis involved in DNA repair"/>
    <property type="evidence" value="ECO:0007669"/>
    <property type="project" value="TreeGrafter"/>
</dbReference>
<dbReference type="EMBL" id="JACNJH010000128">
    <property type="protein sequence ID" value="MBC8361260.1"/>
    <property type="molecule type" value="Genomic_DNA"/>
</dbReference>
<keyword evidence="4" id="KW-0235">DNA replication</keyword>
<evidence type="ECO:0000256" key="5">
    <source>
        <dbReference type="ARBA" id="ARBA00022741"/>
    </source>
</evidence>
<dbReference type="InterPro" id="IPR003593">
    <property type="entry name" value="AAA+_ATPase"/>
</dbReference>
<evidence type="ECO:0000259" key="7">
    <source>
        <dbReference type="SMART" id="SM00382"/>
    </source>
</evidence>
<dbReference type="Pfam" id="PF12002">
    <property type="entry name" value="MgsA_C"/>
    <property type="match status" value="1"/>
</dbReference>
<dbReference type="InterPro" id="IPR003959">
    <property type="entry name" value="ATPase_AAA_core"/>
</dbReference>
<comment type="caution">
    <text evidence="8">The sequence shown here is derived from an EMBL/GenBank/DDBJ whole genome shotgun (WGS) entry which is preliminary data.</text>
</comment>
<dbReference type="Gene3D" id="1.20.272.10">
    <property type="match status" value="1"/>
</dbReference>
<dbReference type="Gene3D" id="1.10.3710.10">
    <property type="entry name" value="DNA polymerase III clamp loader subunits, C-terminal domain"/>
    <property type="match status" value="1"/>
</dbReference>
<dbReference type="SUPFAM" id="SSF52540">
    <property type="entry name" value="P-loop containing nucleoside triphosphate hydrolases"/>
    <property type="match status" value="1"/>
</dbReference>
<protein>
    <recommendedName>
        <fullName evidence="3">Replication-associated recombination protein A</fullName>
    </recommendedName>
</protein>
<dbReference type="GO" id="GO:0006261">
    <property type="term" value="P:DNA-templated DNA replication"/>
    <property type="evidence" value="ECO:0007669"/>
    <property type="project" value="TreeGrafter"/>
</dbReference>
<dbReference type="InterPro" id="IPR051314">
    <property type="entry name" value="AAA_ATPase_RarA/MGS1/WRNIP1"/>
</dbReference>
<dbReference type="SMART" id="SM00382">
    <property type="entry name" value="AAA"/>
    <property type="match status" value="1"/>
</dbReference>
<dbReference type="Pfam" id="PF16193">
    <property type="entry name" value="AAA_assoc_2"/>
    <property type="match status" value="1"/>
</dbReference>
<dbReference type="AlphaFoldDB" id="A0A8J6NM53"/>
<dbReference type="SUPFAM" id="SSF48019">
    <property type="entry name" value="post-AAA+ oligomerization domain-like"/>
    <property type="match status" value="1"/>
</dbReference>
<dbReference type="FunFam" id="3.40.50.300:FF:000137">
    <property type="entry name" value="Replication-associated recombination protein A"/>
    <property type="match status" value="1"/>
</dbReference>